<evidence type="ECO:0000256" key="1">
    <source>
        <dbReference type="ARBA" id="ARBA00022723"/>
    </source>
</evidence>
<feature type="region of interest" description="Disordered" evidence="3">
    <location>
        <begin position="305"/>
        <end position="339"/>
    </location>
</feature>
<evidence type="ECO:0000256" key="3">
    <source>
        <dbReference type="SAM" id="MobiDB-lite"/>
    </source>
</evidence>
<proteinExistence type="predicted"/>
<accession>A0AA89AXH0</accession>
<dbReference type="EMBL" id="JAVXUP010000942">
    <property type="protein sequence ID" value="KAK3018347.1"/>
    <property type="molecule type" value="Genomic_DNA"/>
</dbReference>
<comment type="caution">
    <text evidence="5">The sequence shown here is derived from an EMBL/GenBank/DDBJ whole genome shotgun (WGS) entry which is preliminary data.</text>
</comment>
<feature type="domain" description="Phytocyanin" evidence="4">
    <location>
        <begin position="13"/>
        <end position="146"/>
    </location>
</feature>
<dbReference type="Gene3D" id="2.60.40.420">
    <property type="entry name" value="Cupredoxins - blue copper proteins"/>
    <property type="match status" value="2"/>
</dbReference>
<reference evidence="5" key="1">
    <citation type="submission" date="2022-12" db="EMBL/GenBank/DDBJ databases">
        <title>Draft genome assemblies for two species of Escallonia (Escalloniales).</title>
        <authorList>
            <person name="Chanderbali A."/>
            <person name="Dervinis C."/>
            <person name="Anghel I."/>
            <person name="Soltis D."/>
            <person name="Soltis P."/>
            <person name="Zapata F."/>
        </authorList>
    </citation>
    <scope>NUCLEOTIDE SEQUENCE</scope>
    <source>
        <strain evidence="5">UCBG64.0493</strain>
        <tissue evidence="5">Leaf</tissue>
    </source>
</reference>
<dbReference type="GO" id="GO:0009055">
    <property type="term" value="F:electron transfer activity"/>
    <property type="evidence" value="ECO:0007669"/>
    <property type="project" value="InterPro"/>
</dbReference>
<evidence type="ECO:0000259" key="4">
    <source>
        <dbReference type="PROSITE" id="PS51485"/>
    </source>
</evidence>
<dbReference type="AlphaFoldDB" id="A0AA89AXH0"/>
<dbReference type="InterPro" id="IPR008972">
    <property type="entry name" value="Cupredoxin"/>
</dbReference>
<name>A0AA89AXH0_9ASTE</name>
<dbReference type="InterPro" id="IPR039391">
    <property type="entry name" value="Phytocyanin-like"/>
</dbReference>
<evidence type="ECO:0000313" key="6">
    <source>
        <dbReference type="Proteomes" id="UP001188597"/>
    </source>
</evidence>
<dbReference type="InterPro" id="IPR003245">
    <property type="entry name" value="Phytocyanin_dom"/>
</dbReference>
<dbReference type="PANTHER" id="PTHR33021">
    <property type="entry name" value="BLUE COPPER PROTEIN"/>
    <property type="match status" value="1"/>
</dbReference>
<dbReference type="Proteomes" id="UP001188597">
    <property type="component" value="Unassembled WGS sequence"/>
</dbReference>
<dbReference type="PANTHER" id="PTHR33021:SF339">
    <property type="entry name" value="OS07G0570600 PROTEIN"/>
    <property type="match status" value="1"/>
</dbReference>
<organism evidence="5 6">
    <name type="scientific">Escallonia herrerae</name>
    <dbReference type="NCBI Taxonomy" id="1293975"/>
    <lineage>
        <taxon>Eukaryota</taxon>
        <taxon>Viridiplantae</taxon>
        <taxon>Streptophyta</taxon>
        <taxon>Embryophyta</taxon>
        <taxon>Tracheophyta</taxon>
        <taxon>Spermatophyta</taxon>
        <taxon>Magnoliopsida</taxon>
        <taxon>eudicotyledons</taxon>
        <taxon>Gunneridae</taxon>
        <taxon>Pentapetalae</taxon>
        <taxon>asterids</taxon>
        <taxon>campanulids</taxon>
        <taxon>Escalloniales</taxon>
        <taxon>Escalloniaceae</taxon>
        <taxon>Escallonia</taxon>
    </lineage>
</organism>
<dbReference type="PROSITE" id="PS51485">
    <property type="entry name" value="PHYTOCYANIN"/>
    <property type="match status" value="2"/>
</dbReference>
<sequence length="360" mass="39056">MSVCVAVAMGATAVYRVGDSAGWTTIGNIDYDRWASTKTFHVGDTICEPLALLLFWLCLSQNLSISLTFEYHTQFHNVMQVSHSDYRSYNTTTPIKTYSTGKDSIAIRPPATTTSSAASRATARPVRKLTSGSQNLLDRLQAQPQVRAPVQLVTSPLRLAQPQLKMAVHLLSVLIASLSLLNSLKMASNNAMSFLLMFALIGVCMGDVFKVGDSAGWTADDHVNYKKWSATKKFCVGDIIVFEYNKEYDSVVRVTHKNFNACNGTAPYATYATGNDSFTIKNPGHYYFISTVPGHCKAGQKVDIRAPGSPAPPDVDPSPTPSEWPSPAPSPTKSGSSDHSTTKLWLSMSVALLLCVFGIA</sequence>
<feature type="compositionally biased region" description="Pro residues" evidence="3">
    <location>
        <begin position="309"/>
        <end position="330"/>
    </location>
</feature>
<gene>
    <name evidence="5" type="ORF">RJ639_004759</name>
</gene>
<dbReference type="Pfam" id="PF02298">
    <property type="entry name" value="Cu_bind_like"/>
    <property type="match status" value="2"/>
</dbReference>
<protein>
    <recommendedName>
        <fullName evidence="4">Phytocyanin domain-containing protein</fullName>
    </recommendedName>
</protein>
<feature type="domain" description="Phytocyanin" evidence="4">
    <location>
        <begin position="207"/>
        <end position="308"/>
    </location>
</feature>
<dbReference type="GO" id="GO:0046872">
    <property type="term" value="F:metal ion binding"/>
    <property type="evidence" value="ECO:0007669"/>
    <property type="project" value="UniProtKB-KW"/>
</dbReference>
<keyword evidence="2" id="KW-0325">Glycoprotein</keyword>
<keyword evidence="1" id="KW-0479">Metal-binding</keyword>
<evidence type="ECO:0000256" key="2">
    <source>
        <dbReference type="ARBA" id="ARBA00023180"/>
    </source>
</evidence>
<dbReference type="SUPFAM" id="SSF49503">
    <property type="entry name" value="Cupredoxins"/>
    <property type="match status" value="2"/>
</dbReference>
<evidence type="ECO:0000313" key="5">
    <source>
        <dbReference type="EMBL" id="KAK3018347.1"/>
    </source>
</evidence>
<dbReference type="GO" id="GO:0005886">
    <property type="term" value="C:plasma membrane"/>
    <property type="evidence" value="ECO:0007669"/>
    <property type="project" value="TreeGrafter"/>
</dbReference>
<keyword evidence="6" id="KW-1185">Reference proteome</keyword>
<dbReference type="FunFam" id="2.60.40.420:FF:000003">
    <property type="entry name" value="Blue copper"/>
    <property type="match status" value="1"/>
</dbReference>